<reference evidence="2" key="1">
    <citation type="journal article" date="2020" name="Cell">
        <title>Large-Scale Comparative Analyses of Tick Genomes Elucidate Their Genetic Diversity and Vector Capacities.</title>
        <authorList>
            <consortium name="Tick Genome and Microbiome Consortium (TIGMIC)"/>
            <person name="Jia N."/>
            <person name="Wang J."/>
            <person name="Shi W."/>
            <person name="Du L."/>
            <person name="Sun Y."/>
            <person name="Zhan W."/>
            <person name="Jiang J.F."/>
            <person name="Wang Q."/>
            <person name="Zhang B."/>
            <person name="Ji P."/>
            <person name="Bell-Sakyi L."/>
            <person name="Cui X.M."/>
            <person name="Yuan T.T."/>
            <person name="Jiang B.G."/>
            <person name="Yang W.F."/>
            <person name="Lam T.T."/>
            <person name="Chang Q.C."/>
            <person name="Ding S.J."/>
            <person name="Wang X.J."/>
            <person name="Zhu J.G."/>
            <person name="Ruan X.D."/>
            <person name="Zhao L."/>
            <person name="Wei J.T."/>
            <person name="Ye R.Z."/>
            <person name="Que T.C."/>
            <person name="Du C.H."/>
            <person name="Zhou Y.H."/>
            <person name="Cheng J.X."/>
            <person name="Dai P.F."/>
            <person name="Guo W.B."/>
            <person name="Han X.H."/>
            <person name="Huang E.J."/>
            <person name="Li L.F."/>
            <person name="Wei W."/>
            <person name="Gao Y.C."/>
            <person name="Liu J.Z."/>
            <person name="Shao H.Z."/>
            <person name="Wang X."/>
            <person name="Wang C.C."/>
            <person name="Yang T.C."/>
            <person name="Huo Q.B."/>
            <person name="Li W."/>
            <person name="Chen H.Y."/>
            <person name="Chen S.E."/>
            <person name="Zhou L.G."/>
            <person name="Ni X.B."/>
            <person name="Tian J.H."/>
            <person name="Sheng Y."/>
            <person name="Liu T."/>
            <person name="Pan Y.S."/>
            <person name="Xia L.Y."/>
            <person name="Li J."/>
            <person name="Zhao F."/>
            <person name="Cao W.C."/>
        </authorList>
    </citation>
    <scope>NUCLEOTIDE SEQUENCE</scope>
    <source>
        <strain evidence="2">Rsan-2018</strain>
    </source>
</reference>
<dbReference type="Proteomes" id="UP000821837">
    <property type="component" value="Chromosome 8"/>
</dbReference>
<evidence type="ECO:0000313" key="3">
    <source>
        <dbReference type="Proteomes" id="UP000821837"/>
    </source>
</evidence>
<comment type="caution">
    <text evidence="2">The sequence shown here is derived from an EMBL/GenBank/DDBJ whole genome shotgun (WGS) entry which is preliminary data.</text>
</comment>
<feature type="compositionally biased region" description="Basic and acidic residues" evidence="1">
    <location>
        <begin position="745"/>
        <end position="755"/>
    </location>
</feature>
<sequence length="781" mass="86297">MPEMVTNEGMDINPDDFDGAGWTTALGARRKRDPAKNAAAPAAAKTTANTAQKDDFNTRSRSTVQKVVAASRLPRLPKDQIKVIVWPRGGLDVSKADLVLLARALTMAAALTDQEASEDTICPNKIQRCRLCWHPENSYESRRFRGFCLRTAPENTCKGVIRNVDPSIEDHTLRSMIVNQRNPTAIEVKRIKNTHVVAILFDGLRVPKNVMCGTALVPCSLYKRQVDVCHACGRVGHRADVCHHSKEERSKCHNCGEALPNGAAEAHICTPKCKLCEGDHPTGDRCCSKRFHIPYVARRRRRQRQNRSEKEVNPDEVKDPADMHQERALLLHGPIQVEIEVRSGWRRTHRSGEVKIQLQATWQENDLGRHGRRQRLRTNNFKASSHKRRAVDIETDDDTFDVGDFMSEVSEAPSNASTSDNKAKKRRKTKSKKTNRSTQSHENNVHAGPGTLTCAFHTLPTTRTNSGPLGVLEQHLQQALDTTEAFLKNAGLKLSPSKSELLLCKRGPRKGQPLSYLPVHLSTRDGGSIPRYNTIKVLGVVIGAYSGDNVEALKRIEKSVLNFTRVISLGGQRDLVRSRHSAPLHAAREVTTLQKLTQAITVDPIPRNIHPTHNEGRRKARAKVILARIMRNETQILFVDAARYWNRGAYAVSVVDAHGSLVNAATVVTNFTHEAAKMAIAVALQSCRGASIIYSDSRTAIRTFSAALVSSKAATAKGVLVPTVAEGRWATLLARQVVPPAQDKQGLEAKLHDEDKQEEAEQGEKSNEGGVDPSRASEEAS</sequence>
<dbReference type="VEuPathDB" id="VectorBase:RSAN_051882"/>
<gene>
    <name evidence="2" type="ORF">HPB52_005437</name>
</gene>
<organism evidence="2 3">
    <name type="scientific">Rhipicephalus sanguineus</name>
    <name type="common">Brown dog tick</name>
    <name type="synonym">Ixodes sanguineus</name>
    <dbReference type="NCBI Taxonomy" id="34632"/>
    <lineage>
        <taxon>Eukaryota</taxon>
        <taxon>Metazoa</taxon>
        <taxon>Ecdysozoa</taxon>
        <taxon>Arthropoda</taxon>
        <taxon>Chelicerata</taxon>
        <taxon>Arachnida</taxon>
        <taxon>Acari</taxon>
        <taxon>Parasitiformes</taxon>
        <taxon>Ixodida</taxon>
        <taxon>Ixodoidea</taxon>
        <taxon>Ixodidae</taxon>
        <taxon>Rhipicephalinae</taxon>
        <taxon>Rhipicephalus</taxon>
        <taxon>Rhipicephalus</taxon>
    </lineage>
</organism>
<evidence type="ECO:0000313" key="2">
    <source>
        <dbReference type="EMBL" id="KAH7939084.1"/>
    </source>
</evidence>
<feature type="region of interest" description="Disordered" evidence="1">
    <location>
        <begin position="1"/>
        <end position="62"/>
    </location>
</feature>
<name>A0A9D4SNT0_RHISA</name>
<feature type="region of interest" description="Disordered" evidence="1">
    <location>
        <begin position="298"/>
        <end position="319"/>
    </location>
</feature>
<feature type="region of interest" description="Disordered" evidence="1">
    <location>
        <begin position="408"/>
        <end position="450"/>
    </location>
</feature>
<feature type="compositionally biased region" description="Basic residues" evidence="1">
    <location>
        <begin position="423"/>
        <end position="435"/>
    </location>
</feature>
<feature type="region of interest" description="Disordered" evidence="1">
    <location>
        <begin position="743"/>
        <end position="781"/>
    </location>
</feature>
<accession>A0A9D4SNT0</accession>
<keyword evidence="3" id="KW-1185">Reference proteome</keyword>
<reference evidence="2" key="2">
    <citation type="submission" date="2021-09" db="EMBL/GenBank/DDBJ databases">
        <authorList>
            <person name="Jia N."/>
            <person name="Wang J."/>
            <person name="Shi W."/>
            <person name="Du L."/>
            <person name="Sun Y."/>
            <person name="Zhan W."/>
            <person name="Jiang J."/>
            <person name="Wang Q."/>
            <person name="Zhang B."/>
            <person name="Ji P."/>
            <person name="Sakyi L.B."/>
            <person name="Cui X."/>
            <person name="Yuan T."/>
            <person name="Jiang B."/>
            <person name="Yang W."/>
            <person name="Lam T.T.-Y."/>
            <person name="Chang Q."/>
            <person name="Ding S."/>
            <person name="Wang X."/>
            <person name="Zhu J."/>
            <person name="Ruan X."/>
            <person name="Zhao L."/>
            <person name="Wei J."/>
            <person name="Que T."/>
            <person name="Du C."/>
            <person name="Cheng J."/>
            <person name="Dai P."/>
            <person name="Han X."/>
            <person name="Huang E."/>
            <person name="Gao Y."/>
            <person name="Liu J."/>
            <person name="Shao H."/>
            <person name="Ye R."/>
            <person name="Li L."/>
            <person name="Wei W."/>
            <person name="Wang X."/>
            <person name="Wang C."/>
            <person name="Huo Q."/>
            <person name="Li W."/>
            <person name="Guo W."/>
            <person name="Chen H."/>
            <person name="Chen S."/>
            <person name="Zhou L."/>
            <person name="Zhou L."/>
            <person name="Ni X."/>
            <person name="Tian J."/>
            <person name="Zhou Y."/>
            <person name="Sheng Y."/>
            <person name="Liu T."/>
            <person name="Pan Y."/>
            <person name="Xia L."/>
            <person name="Li J."/>
            <person name="Zhao F."/>
            <person name="Cao W."/>
        </authorList>
    </citation>
    <scope>NUCLEOTIDE SEQUENCE</scope>
    <source>
        <strain evidence="2">Rsan-2018</strain>
        <tissue evidence="2">Larvae</tissue>
    </source>
</reference>
<feature type="compositionally biased region" description="Basic and acidic residues" evidence="1">
    <location>
        <begin position="306"/>
        <end position="319"/>
    </location>
</feature>
<evidence type="ECO:0000256" key="1">
    <source>
        <dbReference type="SAM" id="MobiDB-lite"/>
    </source>
</evidence>
<feature type="compositionally biased region" description="Low complexity" evidence="1">
    <location>
        <begin position="36"/>
        <end position="51"/>
    </location>
</feature>
<dbReference type="AlphaFoldDB" id="A0A9D4SNT0"/>
<dbReference type="EMBL" id="JABSTV010001254">
    <property type="protein sequence ID" value="KAH7939084.1"/>
    <property type="molecule type" value="Genomic_DNA"/>
</dbReference>
<proteinExistence type="predicted"/>
<evidence type="ECO:0008006" key="4">
    <source>
        <dbReference type="Google" id="ProtNLM"/>
    </source>
</evidence>
<protein>
    <recommendedName>
        <fullName evidence="4">CCHC-type domain-containing protein</fullName>
    </recommendedName>
</protein>